<dbReference type="Proteomes" id="UP001428341">
    <property type="component" value="Unassembled WGS sequence"/>
</dbReference>
<organism evidence="3 4">
    <name type="scientific">Citrus x changshan-huyou</name>
    <dbReference type="NCBI Taxonomy" id="2935761"/>
    <lineage>
        <taxon>Eukaryota</taxon>
        <taxon>Viridiplantae</taxon>
        <taxon>Streptophyta</taxon>
        <taxon>Embryophyta</taxon>
        <taxon>Tracheophyta</taxon>
        <taxon>Spermatophyta</taxon>
        <taxon>Magnoliopsida</taxon>
        <taxon>eudicotyledons</taxon>
        <taxon>Gunneridae</taxon>
        <taxon>Pentapetalae</taxon>
        <taxon>rosids</taxon>
        <taxon>malvids</taxon>
        <taxon>Sapindales</taxon>
        <taxon>Rutaceae</taxon>
        <taxon>Aurantioideae</taxon>
        <taxon>Citrus</taxon>
    </lineage>
</organism>
<keyword evidence="1" id="KW-0863">Zinc-finger</keyword>
<gene>
    <name evidence="3" type="ORF">WN944_026620</name>
</gene>
<comment type="caution">
    <text evidence="3">The sequence shown here is derived from an EMBL/GenBank/DDBJ whole genome shotgun (WGS) entry which is preliminary data.</text>
</comment>
<evidence type="ECO:0000256" key="1">
    <source>
        <dbReference type="RuleBase" id="RU367018"/>
    </source>
</evidence>
<dbReference type="PANTHER" id="PTHR31669:SF251">
    <property type="entry name" value="PROTEIN FAR1-RELATED SEQUENCE"/>
    <property type="match status" value="1"/>
</dbReference>
<dbReference type="AlphaFoldDB" id="A0AAP0QCH6"/>
<evidence type="ECO:0000313" key="4">
    <source>
        <dbReference type="Proteomes" id="UP001428341"/>
    </source>
</evidence>
<keyword evidence="1" id="KW-0862">Zinc</keyword>
<evidence type="ECO:0000259" key="2">
    <source>
        <dbReference type="Pfam" id="PF10551"/>
    </source>
</evidence>
<comment type="similarity">
    <text evidence="1">Belongs to the FHY3/FAR1 family.</text>
</comment>
<comment type="function">
    <text evidence="1">Putative transcription activator involved in regulating light control of development.</text>
</comment>
<evidence type="ECO:0000313" key="3">
    <source>
        <dbReference type="EMBL" id="KAK9183468.1"/>
    </source>
</evidence>
<comment type="subcellular location">
    <subcellularLocation>
        <location evidence="1">Nucleus</location>
    </subcellularLocation>
</comment>
<keyword evidence="1" id="KW-0539">Nucleus</keyword>
<protein>
    <recommendedName>
        <fullName evidence="1">Protein FAR1-RELATED SEQUENCE</fullName>
    </recommendedName>
</protein>
<dbReference type="GO" id="GO:0005634">
    <property type="term" value="C:nucleus"/>
    <property type="evidence" value="ECO:0007669"/>
    <property type="project" value="UniProtKB-SubCell"/>
</dbReference>
<dbReference type="EMBL" id="JBCGBO010000024">
    <property type="protein sequence ID" value="KAK9183468.1"/>
    <property type="molecule type" value="Genomic_DNA"/>
</dbReference>
<dbReference type="InterPro" id="IPR018289">
    <property type="entry name" value="MULE_transposase_dom"/>
</dbReference>
<dbReference type="Pfam" id="PF10551">
    <property type="entry name" value="MULE"/>
    <property type="match status" value="1"/>
</dbReference>
<proteinExistence type="inferred from homology"/>
<accession>A0AAP0QCH6</accession>
<reference evidence="3 4" key="1">
    <citation type="submission" date="2024-05" db="EMBL/GenBank/DDBJ databases">
        <title>Haplotype-resolved chromosome-level genome assembly of Huyou (Citrus changshanensis).</title>
        <authorList>
            <person name="Miao C."/>
            <person name="Chen W."/>
            <person name="Wu Y."/>
            <person name="Wang L."/>
            <person name="Zhao S."/>
            <person name="Grierson D."/>
            <person name="Xu C."/>
            <person name="Chen K."/>
        </authorList>
    </citation>
    <scope>NUCLEOTIDE SEQUENCE [LARGE SCALE GENOMIC DNA]</scope>
    <source>
        <strain evidence="3">01-14</strain>
        <tissue evidence="3">Leaf</tissue>
    </source>
</reference>
<dbReference type="GO" id="GO:0008270">
    <property type="term" value="F:zinc ion binding"/>
    <property type="evidence" value="ECO:0007669"/>
    <property type="project" value="UniProtKB-UniRule"/>
</dbReference>
<keyword evidence="1" id="KW-0479">Metal-binding</keyword>
<dbReference type="PANTHER" id="PTHR31669">
    <property type="entry name" value="PROTEIN FAR1-RELATED SEQUENCE 10-RELATED"/>
    <property type="match status" value="1"/>
</dbReference>
<keyword evidence="4" id="KW-1185">Reference proteome</keyword>
<dbReference type="GO" id="GO:0006355">
    <property type="term" value="P:regulation of DNA-templated transcription"/>
    <property type="evidence" value="ECO:0007669"/>
    <property type="project" value="UniProtKB-UniRule"/>
</dbReference>
<sequence>MSGKTLKTIFTNQDAVMAKVILQVMPNTYHRLCAWHMMQNALKHPKSIFKVPNGMKSVLSMFIDSIEDENEFLTAWNNMLDVYDVHDNNWLKSIFEMREKWAYAYVR</sequence>
<dbReference type="InterPro" id="IPR031052">
    <property type="entry name" value="FHY3/FAR1"/>
</dbReference>
<feature type="domain" description="MULE transposase" evidence="2">
    <location>
        <begin position="1"/>
        <end position="40"/>
    </location>
</feature>
<name>A0AAP0QCH6_9ROSI</name>